<evidence type="ECO:0000313" key="2">
    <source>
        <dbReference type="Proteomes" id="UP000434276"/>
    </source>
</evidence>
<evidence type="ECO:0000313" key="1">
    <source>
        <dbReference type="EMBL" id="CAA0392725.1"/>
    </source>
</evidence>
<reference evidence="1 2" key="1">
    <citation type="submission" date="2019-12" db="EMBL/GenBank/DDBJ databases">
        <authorList>
            <person name="Jiao W.-B."/>
            <person name="Schneeberger K."/>
        </authorList>
    </citation>
    <scope>NUCLEOTIDE SEQUENCE [LARGE SCALE GENOMIC DNA]</scope>
    <source>
        <strain evidence="2">cv. C24</strain>
    </source>
</reference>
<gene>
    <name evidence="1" type="ORF">C24_LOCUS16662</name>
</gene>
<dbReference type="ExpressionAtlas" id="A0A5S9XP92">
    <property type="expression patterns" value="baseline and differential"/>
</dbReference>
<dbReference type="EMBL" id="CACSHJ010000095">
    <property type="protein sequence ID" value="CAA0392725.1"/>
    <property type="molecule type" value="Genomic_DNA"/>
</dbReference>
<dbReference type="AlphaFoldDB" id="A0A5S9XP92"/>
<sequence>MYRKRSIQYVKQKMARLMWFAVHDQLEDLEEGREVSSLVPSLQPMKTSFPQGNRNCYNVSAGKRLRVFDHNPFC</sequence>
<organism evidence="1 2">
    <name type="scientific">Arabidopsis thaliana</name>
    <name type="common">Mouse-ear cress</name>
    <dbReference type="NCBI Taxonomy" id="3702"/>
    <lineage>
        <taxon>Eukaryota</taxon>
        <taxon>Viridiplantae</taxon>
        <taxon>Streptophyta</taxon>
        <taxon>Embryophyta</taxon>
        <taxon>Tracheophyta</taxon>
        <taxon>Spermatophyta</taxon>
        <taxon>Magnoliopsida</taxon>
        <taxon>eudicotyledons</taxon>
        <taxon>Gunneridae</taxon>
        <taxon>Pentapetalae</taxon>
        <taxon>rosids</taxon>
        <taxon>malvids</taxon>
        <taxon>Brassicales</taxon>
        <taxon>Brassicaceae</taxon>
        <taxon>Camelineae</taxon>
        <taxon>Arabidopsis</taxon>
    </lineage>
</organism>
<protein>
    <submittedName>
        <fullName evidence="1">Uncharacterized protein</fullName>
    </submittedName>
</protein>
<proteinExistence type="predicted"/>
<name>A0A5S9XP92_ARATH</name>
<accession>A0A5S9XP92</accession>
<dbReference type="OrthoDB" id="10338809at2759"/>
<dbReference type="Proteomes" id="UP000434276">
    <property type="component" value="Unassembled WGS sequence"/>
</dbReference>